<dbReference type="InterPro" id="IPR019734">
    <property type="entry name" value="TPR_rpt"/>
</dbReference>
<feature type="repeat" description="TPR" evidence="4">
    <location>
        <begin position="167"/>
        <end position="200"/>
    </location>
</feature>
<dbReference type="AlphaFoldDB" id="A0A445N267"/>
<dbReference type="HAMAP" id="MF_00922">
    <property type="entry name" value="OM_assembly_BamD"/>
    <property type="match status" value="1"/>
</dbReference>
<evidence type="ECO:0000256" key="2">
    <source>
        <dbReference type="ARBA" id="ARBA00023136"/>
    </source>
</evidence>
<sequence>MRNRTFVQLFAPIFVFTVLFCWGCATTKPPEKSADELMEEGNNYFEKGYYQGAIDSFQMIIDRYPYSKHCIDAALKLADAYYRREKYDEAFNAYNEFQRLHPKNVNIPYVIYQKGLCQFNQVRTTDRDQSHTYLAREEFERLTKNYPQSEYADLAHWKMRECYMALAEHEIYVGHFYFKNKEYEAAMARYRFVLENYPDLGQYHVALEYLNKCKEILAQKKAG</sequence>
<feature type="chain" id="PRO_5039931608" evidence="5">
    <location>
        <begin position="28"/>
        <end position="223"/>
    </location>
</feature>
<dbReference type="InterPro" id="IPR017689">
    <property type="entry name" value="BamD"/>
</dbReference>
<evidence type="ECO:0000256" key="1">
    <source>
        <dbReference type="ARBA" id="ARBA00022729"/>
    </source>
</evidence>
<dbReference type="Pfam" id="PF13525">
    <property type="entry name" value="YfiO"/>
    <property type="match status" value="1"/>
</dbReference>
<dbReference type="SUPFAM" id="SSF48452">
    <property type="entry name" value="TPR-like"/>
    <property type="match status" value="1"/>
</dbReference>
<evidence type="ECO:0000259" key="6">
    <source>
        <dbReference type="Pfam" id="PF13525"/>
    </source>
</evidence>
<proteinExistence type="inferred from homology"/>
<keyword evidence="2" id="KW-0472">Membrane</keyword>
<keyword evidence="4" id="KW-0802">TPR repeat</keyword>
<feature type="repeat" description="TPR" evidence="4">
    <location>
        <begin position="34"/>
        <end position="67"/>
    </location>
</feature>
<name>A0A445N267_9BACT</name>
<dbReference type="NCBIfam" id="TIGR03302">
    <property type="entry name" value="OM_YfiO"/>
    <property type="match status" value="1"/>
</dbReference>
<dbReference type="PANTHER" id="PTHR37423">
    <property type="entry name" value="SOLUBLE LYTIC MUREIN TRANSGLYCOSYLASE-RELATED"/>
    <property type="match status" value="1"/>
</dbReference>
<dbReference type="InterPro" id="IPR039565">
    <property type="entry name" value="BamD-like"/>
</dbReference>
<keyword evidence="1 5" id="KW-0732">Signal</keyword>
<feature type="repeat" description="TPR" evidence="4">
    <location>
        <begin position="71"/>
        <end position="104"/>
    </location>
</feature>
<gene>
    <name evidence="7" type="primary">yfiO</name>
    <name evidence="7" type="ORF">PITCH_A760008</name>
</gene>
<keyword evidence="3" id="KW-0998">Cell outer membrane</keyword>
<keyword evidence="7" id="KW-0449">Lipoprotein</keyword>
<feature type="domain" description="Outer membrane lipoprotein BamD-like" evidence="6">
    <location>
        <begin position="31"/>
        <end position="220"/>
    </location>
</feature>
<feature type="signal peptide" evidence="5">
    <location>
        <begin position="1"/>
        <end position="27"/>
    </location>
</feature>
<dbReference type="EMBL" id="OJIN01000221">
    <property type="protein sequence ID" value="SPD75798.1"/>
    <property type="molecule type" value="Genomic_DNA"/>
</dbReference>
<reference evidence="7" key="1">
    <citation type="submission" date="2018-01" db="EMBL/GenBank/DDBJ databases">
        <authorList>
            <person name="Regsiter A."/>
            <person name="William W."/>
        </authorList>
    </citation>
    <scope>NUCLEOTIDE SEQUENCE</scope>
    <source>
        <strain evidence="7">TRIP AH-1</strain>
    </source>
</reference>
<dbReference type="PROSITE" id="PS50005">
    <property type="entry name" value="TPR"/>
    <property type="match status" value="3"/>
</dbReference>
<evidence type="ECO:0000313" key="7">
    <source>
        <dbReference type="EMBL" id="SPD75798.1"/>
    </source>
</evidence>
<evidence type="ECO:0000256" key="5">
    <source>
        <dbReference type="SAM" id="SignalP"/>
    </source>
</evidence>
<organism evidence="7">
    <name type="scientific">uncultured Desulfobacterium sp</name>
    <dbReference type="NCBI Taxonomy" id="201089"/>
    <lineage>
        <taxon>Bacteria</taxon>
        <taxon>Pseudomonadati</taxon>
        <taxon>Thermodesulfobacteriota</taxon>
        <taxon>Desulfobacteria</taxon>
        <taxon>Desulfobacterales</taxon>
        <taxon>Desulfobacteriaceae</taxon>
        <taxon>Desulfobacterium</taxon>
        <taxon>environmental samples</taxon>
    </lineage>
</organism>
<evidence type="ECO:0000256" key="4">
    <source>
        <dbReference type="PROSITE-ProRule" id="PRU00339"/>
    </source>
</evidence>
<dbReference type="InterPro" id="IPR011990">
    <property type="entry name" value="TPR-like_helical_dom_sf"/>
</dbReference>
<dbReference type="PANTHER" id="PTHR37423:SF2">
    <property type="entry name" value="MEMBRANE-BOUND LYTIC MUREIN TRANSGLYCOSYLASE C"/>
    <property type="match status" value="1"/>
</dbReference>
<accession>A0A445N267</accession>
<protein>
    <submittedName>
        <fullName evidence="7">Outer membrane assembly lipoprotein YfiO</fullName>
    </submittedName>
</protein>
<dbReference type="SMART" id="SM00028">
    <property type="entry name" value="TPR"/>
    <property type="match status" value="3"/>
</dbReference>
<dbReference type="Gene3D" id="1.25.40.10">
    <property type="entry name" value="Tetratricopeptide repeat domain"/>
    <property type="match status" value="1"/>
</dbReference>
<evidence type="ECO:0000256" key="3">
    <source>
        <dbReference type="ARBA" id="ARBA00023237"/>
    </source>
</evidence>